<dbReference type="RefSeq" id="WP_018082115.1">
    <property type="nucleotide sequence ID" value="NZ_AQWM01000010.1"/>
</dbReference>
<comment type="caution">
    <text evidence="8">The sequence shown here is derived from an EMBL/GenBank/DDBJ whole genome shotgun (WGS) entry which is preliminary data.</text>
</comment>
<dbReference type="EMBL" id="AWGB01000014">
    <property type="protein sequence ID" value="ESQ92263.1"/>
    <property type="molecule type" value="Genomic_DNA"/>
</dbReference>
<name>V4RLW1_9CAUL</name>
<keyword evidence="4" id="KW-1015">Disulfide bond</keyword>
<dbReference type="Pfam" id="PF13462">
    <property type="entry name" value="Thioredoxin_4"/>
    <property type="match status" value="1"/>
</dbReference>
<evidence type="ECO:0000313" key="9">
    <source>
        <dbReference type="Proteomes" id="UP000017837"/>
    </source>
</evidence>
<dbReference type="InterPro" id="IPR012336">
    <property type="entry name" value="Thioredoxin-like_fold"/>
</dbReference>
<comment type="similarity">
    <text evidence="1">Belongs to the thioredoxin family. DsbA subfamily.</text>
</comment>
<proteinExistence type="inferred from homology"/>
<keyword evidence="2 6" id="KW-0732">Signal</keyword>
<dbReference type="PANTHER" id="PTHR13887">
    <property type="entry name" value="GLUTATHIONE S-TRANSFERASE KAPPA"/>
    <property type="match status" value="1"/>
</dbReference>
<evidence type="ECO:0000259" key="7">
    <source>
        <dbReference type="Pfam" id="PF13462"/>
    </source>
</evidence>
<keyword evidence="9" id="KW-1185">Reference proteome</keyword>
<keyword evidence="3" id="KW-0560">Oxidoreductase</keyword>
<dbReference type="Proteomes" id="UP000017837">
    <property type="component" value="Unassembled WGS sequence"/>
</dbReference>
<dbReference type="SUPFAM" id="SSF52833">
    <property type="entry name" value="Thioredoxin-like"/>
    <property type="match status" value="1"/>
</dbReference>
<dbReference type="STRING" id="1121022.GCA_000376105_02448"/>
<evidence type="ECO:0000256" key="1">
    <source>
        <dbReference type="ARBA" id="ARBA00005791"/>
    </source>
</evidence>
<evidence type="ECO:0000313" key="8">
    <source>
        <dbReference type="EMBL" id="ESQ92263.1"/>
    </source>
</evidence>
<reference evidence="8 9" key="1">
    <citation type="journal article" date="2014" name="Nature">
        <title>Sequential evolution of bacterial morphology by co-option of a developmental regulator.</title>
        <authorList>
            <person name="Jiang C."/>
            <person name="Brown P.J."/>
            <person name="Ducret A."/>
            <person name="Brun Y.V."/>
        </authorList>
    </citation>
    <scope>NUCLEOTIDE SEQUENCE [LARGE SCALE GENOMIC DNA]</scope>
    <source>
        <strain evidence="8 9">DSM 16100</strain>
    </source>
</reference>
<evidence type="ECO:0000256" key="6">
    <source>
        <dbReference type="SAM" id="SignalP"/>
    </source>
</evidence>
<evidence type="ECO:0000256" key="5">
    <source>
        <dbReference type="ARBA" id="ARBA00023284"/>
    </source>
</evidence>
<dbReference type="eggNOG" id="COG1651">
    <property type="taxonomic scope" value="Bacteria"/>
</dbReference>
<dbReference type="PATRIC" id="fig|1121022.4.peg.1784"/>
<gene>
    <name evidence="8" type="ORF">ABENE_08860</name>
</gene>
<evidence type="ECO:0000256" key="3">
    <source>
        <dbReference type="ARBA" id="ARBA00023002"/>
    </source>
</evidence>
<sequence length="206" mass="21634">MKKLGIAVMVLAFAAGSVMAAAPVAAPALATVTPADHVLGNPKARVTIIEYGSVACPACAQFNEAVMPQLKAKYIDTGKVRYVFRPMLTGVGTIAVAGTRLAECAGKDKYFAVIDAMMRGQKEYYAWGESNIIARPVLAKIAQSFGFDEAAFNACAGDANGLRQLQSQHAAALDAGVRSTPTVYVNGKMLERHELADIEAAIAAAK</sequence>
<dbReference type="Gene3D" id="3.40.30.10">
    <property type="entry name" value="Glutaredoxin"/>
    <property type="match status" value="1"/>
</dbReference>
<keyword evidence="5" id="KW-0676">Redox-active center</keyword>
<dbReference type="OrthoDB" id="8478320at2"/>
<dbReference type="AlphaFoldDB" id="V4RLW1"/>
<protein>
    <recommendedName>
        <fullName evidence="7">Thioredoxin-like fold domain-containing protein</fullName>
    </recommendedName>
</protein>
<accession>V4RLW1</accession>
<feature type="chain" id="PRO_5004726731" description="Thioredoxin-like fold domain-containing protein" evidence="6">
    <location>
        <begin position="21"/>
        <end position="206"/>
    </location>
</feature>
<dbReference type="PANTHER" id="PTHR13887:SF14">
    <property type="entry name" value="DISULFIDE BOND FORMATION PROTEIN D"/>
    <property type="match status" value="1"/>
</dbReference>
<organism evidence="8 9">
    <name type="scientific">Asticcacaulis benevestitus DSM 16100 = ATCC BAA-896</name>
    <dbReference type="NCBI Taxonomy" id="1121022"/>
    <lineage>
        <taxon>Bacteria</taxon>
        <taxon>Pseudomonadati</taxon>
        <taxon>Pseudomonadota</taxon>
        <taxon>Alphaproteobacteria</taxon>
        <taxon>Caulobacterales</taxon>
        <taxon>Caulobacteraceae</taxon>
        <taxon>Asticcacaulis</taxon>
    </lineage>
</organism>
<dbReference type="InterPro" id="IPR036249">
    <property type="entry name" value="Thioredoxin-like_sf"/>
</dbReference>
<feature type="domain" description="Thioredoxin-like fold" evidence="7">
    <location>
        <begin position="34"/>
        <end position="202"/>
    </location>
</feature>
<evidence type="ECO:0000256" key="4">
    <source>
        <dbReference type="ARBA" id="ARBA00023157"/>
    </source>
</evidence>
<evidence type="ECO:0000256" key="2">
    <source>
        <dbReference type="ARBA" id="ARBA00022729"/>
    </source>
</evidence>
<feature type="signal peptide" evidence="6">
    <location>
        <begin position="1"/>
        <end position="20"/>
    </location>
</feature>
<dbReference type="GO" id="GO:0016491">
    <property type="term" value="F:oxidoreductase activity"/>
    <property type="evidence" value="ECO:0007669"/>
    <property type="project" value="UniProtKB-KW"/>
</dbReference>